<dbReference type="PANTHER" id="PTHR14208">
    <property type="entry name" value="BASIC LEUCINE ZIPPER AND W2 DOMAIN-CONTAINING PROTEIN"/>
    <property type="match status" value="1"/>
</dbReference>
<keyword evidence="3" id="KW-1185">Reference proteome</keyword>
<dbReference type="Proteomes" id="UP001055712">
    <property type="component" value="Unassembled WGS sequence"/>
</dbReference>
<evidence type="ECO:0000313" key="2">
    <source>
        <dbReference type="EMBL" id="KAI3433809.1"/>
    </source>
</evidence>
<evidence type="ECO:0000259" key="1">
    <source>
        <dbReference type="PROSITE" id="PS51363"/>
    </source>
</evidence>
<evidence type="ECO:0000313" key="3">
    <source>
        <dbReference type="Proteomes" id="UP001055712"/>
    </source>
</evidence>
<dbReference type="SUPFAM" id="SSF48371">
    <property type="entry name" value="ARM repeat"/>
    <property type="match status" value="1"/>
</dbReference>
<dbReference type="InterPro" id="IPR057397">
    <property type="entry name" value="HEAT_5MP1_2"/>
</dbReference>
<dbReference type="Pfam" id="PF25504">
    <property type="entry name" value="HEAT_5MP1_2"/>
    <property type="match status" value="1"/>
</dbReference>
<dbReference type="InterPro" id="IPR003307">
    <property type="entry name" value="W2_domain"/>
</dbReference>
<dbReference type="InterPro" id="IPR051245">
    <property type="entry name" value="eIF5-mimic_regulator"/>
</dbReference>
<protein>
    <recommendedName>
        <fullName evidence="1">W2 domain-containing protein</fullName>
    </recommendedName>
</protein>
<dbReference type="PROSITE" id="PS51363">
    <property type="entry name" value="W2"/>
    <property type="match status" value="1"/>
</dbReference>
<proteinExistence type="predicted"/>
<dbReference type="EMBL" id="SIDB01000004">
    <property type="protein sequence ID" value="KAI3433809.1"/>
    <property type="molecule type" value="Genomic_DNA"/>
</dbReference>
<dbReference type="AlphaFoldDB" id="A0A9D4TTE9"/>
<reference evidence="2" key="1">
    <citation type="journal article" date="2019" name="Plant J.">
        <title>Chlorella vulgaris genome assembly and annotation reveals the molecular basis for metabolic acclimation to high light conditions.</title>
        <authorList>
            <person name="Cecchin M."/>
            <person name="Marcolungo L."/>
            <person name="Rossato M."/>
            <person name="Girolomoni L."/>
            <person name="Cosentino E."/>
            <person name="Cuine S."/>
            <person name="Li-Beisson Y."/>
            <person name="Delledonne M."/>
            <person name="Ballottari M."/>
        </authorList>
    </citation>
    <scope>NUCLEOTIDE SEQUENCE</scope>
    <source>
        <strain evidence="2">211/11P</strain>
    </source>
</reference>
<dbReference type="GO" id="GO:0016020">
    <property type="term" value="C:membrane"/>
    <property type="evidence" value="ECO:0007669"/>
    <property type="project" value="TreeGrafter"/>
</dbReference>
<dbReference type="SMART" id="SM00515">
    <property type="entry name" value="eIF5C"/>
    <property type="match status" value="1"/>
</dbReference>
<gene>
    <name evidence="2" type="ORF">D9Q98_003613</name>
</gene>
<dbReference type="OrthoDB" id="1727522at2759"/>
<comment type="caution">
    <text evidence="2">The sequence shown here is derived from an EMBL/GenBank/DDBJ whole genome shotgun (WGS) entry which is preliminary data.</text>
</comment>
<dbReference type="Pfam" id="PF02020">
    <property type="entry name" value="W2"/>
    <property type="match status" value="1"/>
</dbReference>
<dbReference type="PANTHER" id="PTHR14208:SF2">
    <property type="entry name" value="PROTEIN KRASAVIETZ"/>
    <property type="match status" value="1"/>
</dbReference>
<feature type="domain" description="W2" evidence="1">
    <location>
        <begin position="256"/>
        <end position="428"/>
    </location>
</feature>
<organism evidence="2 3">
    <name type="scientific">Chlorella vulgaris</name>
    <name type="common">Green alga</name>
    <dbReference type="NCBI Taxonomy" id="3077"/>
    <lineage>
        <taxon>Eukaryota</taxon>
        <taxon>Viridiplantae</taxon>
        <taxon>Chlorophyta</taxon>
        <taxon>core chlorophytes</taxon>
        <taxon>Trebouxiophyceae</taxon>
        <taxon>Chlorellales</taxon>
        <taxon>Chlorellaceae</taxon>
        <taxon>Chlorella clade</taxon>
        <taxon>Chlorella</taxon>
    </lineage>
</organism>
<accession>A0A9D4TTE9</accession>
<reference evidence="2" key="2">
    <citation type="submission" date="2020-11" db="EMBL/GenBank/DDBJ databases">
        <authorList>
            <person name="Cecchin M."/>
            <person name="Marcolungo L."/>
            <person name="Rossato M."/>
            <person name="Girolomoni L."/>
            <person name="Cosentino E."/>
            <person name="Cuine S."/>
            <person name="Li-Beisson Y."/>
            <person name="Delledonne M."/>
            <person name="Ballottari M."/>
        </authorList>
    </citation>
    <scope>NUCLEOTIDE SEQUENCE</scope>
    <source>
        <strain evidence="2">211/11P</strain>
        <tissue evidence="2">Whole cell</tissue>
    </source>
</reference>
<name>A0A9D4TTE9_CHLVU</name>
<dbReference type="InterPro" id="IPR016024">
    <property type="entry name" value="ARM-type_fold"/>
</dbReference>
<dbReference type="Gene3D" id="1.25.40.180">
    <property type="match status" value="1"/>
</dbReference>
<dbReference type="GO" id="GO:0005737">
    <property type="term" value="C:cytoplasm"/>
    <property type="evidence" value="ECO:0007669"/>
    <property type="project" value="TreeGrafter"/>
</dbReference>
<sequence>MSQKEEKPQLAGVRIKTRKRNIVVPHDPQSFADALINIIEDAREDGPDHDNIPKVLEAANKVLDLAELDFSRYGDVLFEVAFAGARLTTGGNVAVDGQKLDFNILKGPATHESILPYIKWFQTMIRRRPFLIKNLENVLSKFVMGMEFYDDEGRRKIAMALSRCFAMKVGILPESILPKMLVDRLVLKGAVLQFMTEFFKDFLSTDSVQTLLEVLRKAKIDNRLLEFFPQQRRTWAAFESHFEEAGLTDLVAYNKKKLYEVYCQELGEIVQGMVADDPPASPAEVVAEVKAKKAEWGLEDADVSKHVFLGLVASVMANIGAKNTQQVQFGVLKTLKIYSKVIAAFCTTARLEAAMLNTMQVTCYEDSRLLKLFADIVKILYDNDVLGEDTIRFWYTKGSSPKGRNVFLKNMEPFMTWLDEAEDESEEE</sequence>